<evidence type="ECO:0000256" key="1">
    <source>
        <dbReference type="ARBA" id="ARBA00023015"/>
    </source>
</evidence>
<keyword evidence="3" id="KW-0804">Transcription</keyword>
<evidence type="ECO:0000259" key="4">
    <source>
        <dbReference type="PROSITE" id="PS01124"/>
    </source>
</evidence>
<dbReference type="InterPro" id="IPR046335">
    <property type="entry name" value="LacI/GalR-like_sensor"/>
</dbReference>
<reference evidence="5" key="1">
    <citation type="submission" date="2021-01" db="EMBL/GenBank/DDBJ databases">
        <title>Modified the classification status of verrucomicrobia.</title>
        <authorList>
            <person name="Feng X."/>
        </authorList>
    </citation>
    <scope>NUCLEOTIDE SEQUENCE</scope>
    <source>
        <strain evidence="5">KCTC 22041</strain>
    </source>
</reference>
<dbReference type="InterPro" id="IPR050204">
    <property type="entry name" value="AraC_XylS_family_regulators"/>
</dbReference>
<dbReference type="GO" id="GO:0003700">
    <property type="term" value="F:DNA-binding transcription factor activity"/>
    <property type="evidence" value="ECO:0007669"/>
    <property type="project" value="InterPro"/>
</dbReference>
<dbReference type="GO" id="GO:0043565">
    <property type="term" value="F:sequence-specific DNA binding"/>
    <property type="evidence" value="ECO:0007669"/>
    <property type="project" value="InterPro"/>
</dbReference>
<dbReference type="SUPFAM" id="SSF53822">
    <property type="entry name" value="Periplasmic binding protein-like I"/>
    <property type="match status" value="1"/>
</dbReference>
<feature type="domain" description="HTH araC/xylS-type" evidence="4">
    <location>
        <begin position="200"/>
        <end position="298"/>
    </location>
</feature>
<comment type="caution">
    <text evidence="5">The sequence shown here is derived from an EMBL/GenBank/DDBJ whole genome shotgun (WGS) entry which is preliminary data.</text>
</comment>
<evidence type="ECO:0000313" key="6">
    <source>
        <dbReference type="Proteomes" id="UP000603141"/>
    </source>
</evidence>
<dbReference type="AlphaFoldDB" id="A0A934VVT6"/>
<dbReference type="InterPro" id="IPR028082">
    <property type="entry name" value="Peripla_BP_I"/>
</dbReference>
<evidence type="ECO:0000256" key="2">
    <source>
        <dbReference type="ARBA" id="ARBA00023125"/>
    </source>
</evidence>
<accession>A0A934VVT6</accession>
<sequence>MKSGVQGQVVEPDYEQAAQDAARHLLSLGLFNHAFLRSRSLPESKRLRSVFQKEIFPLNRVEMIDPDDDAGFSDRPTPPREQRVSRLVRMLGQMAKPVGVFADDDQLALDLMLACELMGLRVPQEVAILGCGNSQIEVAMAPSPLSSVDLNWRRVGRAGARVLSEMMEGRAASEPVKVGPLGVFARASTATMVTSNPMITRAIVHIRQHFAENLKSSELAKIAGMTERAFRAEFRCLVGHSPRTEIFKSRLAAANRLLRDTDLKLDAIALESGFGNARKLCEIFAQTYQLTPNSWRDKARGSN</sequence>
<dbReference type="SUPFAM" id="SSF46689">
    <property type="entry name" value="Homeodomain-like"/>
    <property type="match status" value="2"/>
</dbReference>
<keyword evidence="2" id="KW-0238">DNA-binding</keyword>
<dbReference type="Proteomes" id="UP000603141">
    <property type="component" value="Unassembled WGS sequence"/>
</dbReference>
<keyword evidence="6" id="KW-1185">Reference proteome</keyword>
<gene>
    <name evidence="5" type="ORF">JIN85_15950</name>
</gene>
<dbReference type="PROSITE" id="PS01124">
    <property type="entry name" value="HTH_ARAC_FAMILY_2"/>
    <property type="match status" value="1"/>
</dbReference>
<protein>
    <submittedName>
        <fullName evidence="5">Substrate-binding domain-containing protein</fullName>
    </submittedName>
</protein>
<dbReference type="Pfam" id="PF12833">
    <property type="entry name" value="HTH_18"/>
    <property type="match status" value="1"/>
</dbReference>
<organism evidence="5 6">
    <name type="scientific">Luteolibacter pohnpeiensis</name>
    <dbReference type="NCBI Taxonomy" id="454153"/>
    <lineage>
        <taxon>Bacteria</taxon>
        <taxon>Pseudomonadati</taxon>
        <taxon>Verrucomicrobiota</taxon>
        <taxon>Verrucomicrobiia</taxon>
        <taxon>Verrucomicrobiales</taxon>
        <taxon>Verrucomicrobiaceae</taxon>
        <taxon>Luteolibacter</taxon>
    </lineage>
</organism>
<dbReference type="Gene3D" id="3.40.50.2300">
    <property type="match status" value="2"/>
</dbReference>
<dbReference type="Gene3D" id="1.10.10.60">
    <property type="entry name" value="Homeodomain-like"/>
    <property type="match status" value="1"/>
</dbReference>
<dbReference type="Pfam" id="PF13377">
    <property type="entry name" value="Peripla_BP_3"/>
    <property type="match status" value="1"/>
</dbReference>
<dbReference type="SMART" id="SM00342">
    <property type="entry name" value="HTH_ARAC"/>
    <property type="match status" value="1"/>
</dbReference>
<dbReference type="InterPro" id="IPR009057">
    <property type="entry name" value="Homeodomain-like_sf"/>
</dbReference>
<dbReference type="EMBL" id="JAENIJ010000030">
    <property type="protein sequence ID" value="MBK1883912.1"/>
    <property type="molecule type" value="Genomic_DNA"/>
</dbReference>
<proteinExistence type="predicted"/>
<name>A0A934VVT6_9BACT</name>
<evidence type="ECO:0000256" key="3">
    <source>
        <dbReference type="ARBA" id="ARBA00023163"/>
    </source>
</evidence>
<dbReference type="PANTHER" id="PTHR46796">
    <property type="entry name" value="HTH-TYPE TRANSCRIPTIONAL ACTIVATOR RHAS-RELATED"/>
    <property type="match status" value="1"/>
</dbReference>
<evidence type="ECO:0000313" key="5">
    <source>
        <dbReference type="EMBL" id="MBK1883912.1"/>
    </source>
</evidence>
<keyword evidence="1" id="KW-0805">Transcription regulation</keyword>
<dbReference type="InterPro" id="IPR018060">
    <property type="entry name" value="HTH_AraC"/>
</dbReference>